<dbReference type="RefSeq" id="WP_208019376.1">
    <property type="nucleotide sequence ID" value="NZ_JAGDQJ010000041.1"/>
</dbReference>
<dbReference type="SUPFAM" id="SSF101386">
    <property type="entry name" value="all-alpha NTP pyrophosphatases"/>
    <property type="match status" value="1"/>
</dbReference>
<dbReference type="PIRSF" id="PIRSF030140">
    <property type="entry name" value="UCP030140"/>
    <property type="match status" value="1"/>
</dbReference>
<protein>
    <submittedName>
        <fullName evidence="1">dUTP diphosphatase</fullName>
    </submittedName>
</protein>
<dbReference type="Proteomes" id="UP000677611">
    <property type="component" value="Unassembled WGS sequence"/>
</dbReference>
<dbReference type="Pfam" id="PF08761">
    <property type="entry name" value="dUTPase_2"/>
    <property type="match status" value="1"/>
</dbReference>
<proteinExistence type="predicted"/>
<reference evidence="1 2" key="1">
    <citation type="submission" date="2021-03" db="EMBL/GenBank/DDBJ databases">
        <title>Identification of novel Bacillus strains.</title>
        <authorList>
            <person name="Xiao Z."/>
            <person name="Li Y."/>
            <person name="Shen J."/>
        </authorList>
    </citation>
    <scope>NUCLEOTIDE SEQUENCE [LARGE SCALE GENOMIC DNA]</scope>
    <source>
        <strain evidence="1 2">SY8</strain>
    </source>
</reference>
<comment type="caution">
    <text evidence="1">The sequence shown here is derived from an EMBL/GenBank/DDBJ whole genome shotgun (WGS) entry which is preliminary data.</text>
</comment>
<gene>
    <name evidence="1" type="ORF">J4P90_24630</name>
</gene>
<name>A0ABS3P569_9BACI</name>
<organism evidence="1 2">
    <name type="scientific">Bacillus arachidis</name>
    <dbReference type="NCBI Taxonomy" id="2819290"/>
    <lineage>
        <taxon>Bacteria</taxon>
        <taxon>Bacillati</taxon>
        <taxon>Bacillota</taxon>
        <taxon>Bacilli</taxon>
        <taxon>Bacillales</taxon>
        <taxon>Bacillaceae</taxon>
        <taxon>Bacillus</taxon>
    </lineage>
</organism>
<accession>A0ABS3P569</accession>
<dbReference type="Gene3D" id="1.10.4010.10">
    <property type="entry name" value="Type II deoxyuridine triphosphatase"/>
    <property type="match status" value="1"/>
</dbReference>
<dbReference type="CDD" id="cd11527">
    <property type="entry name" value="NTP-PPase_dUTPase"/>
    <property type="match status" value="1"/>
</dbReference>
<dbReference type="InterPro" id="IPR014871">
    <property type="entry name" value="dUTPase/dCTP_pyrophosphatase"/>
</dbReference>
<keyword evidence="2" id="KW-1185">Reference proteome</keyword>
<evidence type="ECO:0000313" key="1">
    <source>
        <dbReference type="EMBL" id="MBO1628328.1"/>
    </source>
</evidence>
<dbReference type="InterPro" id="IPR016947">
    <property type="entry name" value="UCP030140"/>
</dbReference>
<dbReference type="EMBL" id="JAGDQJ010000041">
    <property type="protein sequence ID" value="MBO1628328.1"/>
    <property type="molecule type" value="Genomic_DNA"/>
</dbReference>
<evidence type="ECO:0000313" key="2">
    <source>
        <dbReference type="Proteomes" id="UP000677611"/>
    </source>
</evidence>
<sequence length="190" mass="22932">MIELHRITDKELQTKFNLRELFAMQKELDKRIDYHGEDRIELKFYSLNVEINEAWNETKSFKYWSTTFKTPDKNKLLGELVDGLYFLLSIVLDINASARGSHNYIGCFNYAKMHSRHIYSINRLFEMWSKTVFKAKKQWVAYQIFPVSEIRQMFGVFFRICYLYGFTYKDIVQVYKEKNAENFKRQDNGY</sequence>